<comment type="caution">
    <text evidence="1">The sequence shown here is derived from an EMBL/GenBank/DDBJ whole genome shotgun (WGS) entry which is preliminary data.</text>
</comment>
<protein>
    <submittedName>
        <fullName evidence="1">Uncharacterized protein</fullName>
    </submittedName>
</protein>
<sequence>MNQENLQIPAPTRAADLLEQIERINPLITLNAADPFARDQYLRRKQEFVDELSAILREYELLDGELRAA</sequence>
<accession>A0ABX0X9K8</accession>
<organism evidence="1 2">
    <name type="scientific">Neolewinella antarctica</name>
    <dbReference type="NCBI Taxonomy" id="442734"/>
    <lineage>
        <taxon>Bacteria</taxon>
        <taxon>Pseudomonadati</taxon>
        <taxon>Bacteroidota</taxon>
        <taxon>Saprospiria</taxon>
        <taxon>Saprospirales</taxon>
        <taxon>Lewinellaceae</taxon>
        <taxon>Neolewinella</taxon>
    </lineage>
</organism>
<proteinExistence type="predicted"/>
<evidence type="ECO:0000313" key="1">
    <source>
        <dbReference type="EMBL" id="NJC25686.1"/>
    </source>
</evidence>
<evidence type="ECO:0000313" key="2">
    <source>
        <dbReference type="Proteomes" id="UP000770785"/>
    </source>
</evidence>
<dbReference type="EMBL" id="JAATJH010000002">
    <property type="protein sequence ID" value="NJC25686.1"/>
    <property type="molecule type" value="Genomic_DNA"/>
</dbReference>
<gene>
    <name evidence="1" type="ORF">GGR27_001185</name>
</gene>
<dbReference type="RefSeq" id="WP_168036475.1">
    <property type="nucleotide sequence ID" value="NZ_JAATJH010000002.1"/>
</dbReference>
<reference evidence="1 2" key="1">
    <citation type="submission" date="2020-03" db="EMBL/GenBank/DDBJ databases">
        <title>Genomic Encyclopedia of Type Strains, Phase IV (KMG-IV): sequencing the most valuable type-strain genomes for metagenomic binning, comparative biology and taxonomic classification.</title>
        <authorList>
            <person name="Goeker M."/>
        </authorList>
    </citation>
    <scope>NUCLEOTIDE SEQUENCE [LARGE SCALE GENOMIC DNA]</scope>
    <source>
        <strain evidence="1 2">DSM 105096</strain>
    </source>
</reference>
<name>A0ABX0X9K8_9BACT</name>
<dbReference type="Proteomes" id="UP000770785">
    <property type="component" value="Unassembled WGS sequence"/>
</dbReference>
<keyword evidence="2" id="KW-1185">Reference proteome</keyword>